<protein>
    <submittedName>
        <fullName evidence="1">Uncharacterized protein</fullName>
    </submittedName>
</protein>
<evidence type="ECO:0000313" key="1">
    <source>
        <dbReference type="EnsemblPlants" id="Kaladp0023s0022.1.v1.1.CDS.1"/>
    </source>
</evidence>
<evidence type="ECO:0000313" key="2">
    <source>
        <dbReference type="Proteomes" id="UP000594263"/>
    </source>
</evidence>
<name>A0A7N0T500_KALFE</name>
<dbReference type="EnsemblPlants" id="Kaladp0023s0022.1.v1.1">
    <property type="protein sequence ID" value="Kaladp0023s0022.1.v1.1.CDS.1"/>
    <property type="gene ID" value="Kaladp0023s0022.v1.1"/>
</dbReference>
<proteinExistence type="predicted"/>
<organism evidence="1 2">
    <name type="scientific">Kalanchoe fedtschenkoi</name>
    <name type="common">Lavender scallops</name>
    <name type="synonym">South American air plant</name>
    <dbReference type="NCBI Taxonomy" id="63787"/>
    <lineage>
        <taxon>Eukaryota</taxon>
        <taxon>Viridiplantae</taxon>
        <taxon>Streptophyta</taxon>
        <taxon>Embryophyta</taxon>
        <taxon>Tracheophyta</taxon>
        <taxon>Spermatophyta</taxon>
        <taxon>Magnoliopsida</taxon>
        <taxon>eudicotyledons</taxon>
        <taxon>Gunneridae</taxon>
        <taxon>Pentapetalae</taxon>
        <taxon>Saxifragales</taxon>
        <taxon>Crassulaceae</taxon>
        <taxon>Kalanchoe</taxon>
    </lineage>
</organism>
<reference evidence="1" key="1">
    <citation type="submission" date="2021-01" db="UniProtKB">
        <authorList>
            <consortium name="EnsemblPlants"/>
        </authorList>
    </citation>
    <scope>IDENTIFICATION</scope>
</reference>
<sequence length="70" mass="8004">MNAQNPKRPAEMNEHLGETKYFNLSIIMQHKLPKDDLFNHTKSISCKTNKLLLKISKLCYSASSDSCNSF</sequence>
<dbReference type="AlphaFoldDB" id="A0A7N0T500"/>
<dbReference type="Proteomes" id="UP000594263">
    <property type="component" value="Unplaced"/>
</dbReference>
<accession>A0A7N0T500</accession>
<dbReference type="Gramene" id="Kaladp0023s0022.1.v1.1">
    <property type="protein sequence ID" value="Kaladp0023s0022.1.v1.1.CDS.1"/>
    <property type="gene ID" value="Kaladp0023s0022.v1.1"/>
</dbReference>
<keyword evidence="2" id="KW-1185">Reference proteome</keyword>